<dbReference type="GO" id="GO:0005737">
    <property type="term" value="C:cytoplasm"/>
    <property type="evidence" value="ECO:0007669"/>
    <property type="project" value="UniProtKB-SubCell"/>
</dbReference>
<feature type="compositionally biased region" description="Basic and acidic residues" evidence="10">
    <location>
        <begin position="446"/>
        <end position="458"/>
    </location>
</feature>
<keyword evidence="8" id="KW-0804">Transcription</keyword>
<feature type="compositionally biased region" description="Polar residues" evidence="10">
    <location>
        <begin position="501"/>
        <end position="517"/>
    </location>
</feature>
<evidence type="ECO:0000256" key="10">
    <source>
        <dbReference type="SAM" id="MobiDB-lite"/>
    </source>
</evidence>
<keyword evidence="4" id="KW-1017">Isopeptide bond</keyword>
<organism evidence="12 13">
    <name type="scientific">Paramarasmius palmivorus</name>
    <dbReference type="NCBI Taxonomy" id="297713"/>
    <lineage>
        <taxon>Eukaryota</taxon>
        <taxon>Fungi</taxon>
        <taxon>Dikarya</taxon>
        <taxon>Basidiomycota</taxon>
        <taxon>Agaricomycotina</taxon>
        <taxon>Agaricomycetes</taxon>
        <taxon>Agaricomycetidae</taxon>
        <taxon>Agaricales</taxon>
        <taxon>Marasmiineae</taxon>
        <taxon>Marasmiaceae</taxon>
        <taxon>Paramarasmius</taxon>
    </lineage>
</organism>
<feature type="region of interest" description="Disordered" evidence="10">
    <location>
        <begin position="419"/>
        <end position="570"/>
    </location>
</feature>
<evidence type="ECO:0000259" key="11">
    <source>
        <dbReference type="Pfam" id="PF10497"/>
    </source>
</evidence>
<feature type="compositionally biased region" description="Polar residues" evidence="10">
    <location>
        <begin position="482"/>
        <end position="493"/>
    </location>
</feature>
<evidence type="ECO:0000256" key="6">
    <source>
        <dbReference type="ARBA" id="ARBA00022843"/>
    </source>
</evidence>
<dbReference type="PANTHER" id="PTHR31169">
    <property type="entry name" value="OS05G0300700 PROTEIN"/>
    <property type="match status" value="1"/>
</dbReference>
<accession>A0AAW0DGG4</accession>
<feature type="region of interest" description="Disordered" evidence="10">
    <location>
        <begin position="723"/>
        <end position="763"/>
    </location>
</feature>
<feature type="compositionally biased region" description="Low complexity" evidence="10">
    <location>
        <begin position="273"/>
        <end position="284"/>
    </location>
</feature>
<keyword evidence="13" id="KW-1185">Reference proteome</keyword>
<feature type="domain" description="Zinc-finger" evidence="11">
    <location>
        <begin position="929"/>
        <end position="1000"/>
    </location>
</feature>
<evidence type="ECO:0000313" key="12">
    <source>
        <dbReference type="EMBL" id="KAK7049931.1"/>
    </source>
</evidence>
<dbReference type="EMBL" id="JAYKXP010000015">
    <property type="protein sequence ID" value="KAK7049931.1"/>
    <property type="molecule type" value="Genomic_DNA"/>
</dbReference>
<dbReference type="InterPro" id="IPR018866">
    <property type="entry name" value="Znf-4CXXC_R1"/>
</dbReference>
<evidence type="ECO:0000256" key="8">
    <source>
        <dbReference type="ARBA" id="ARBA00023163"/>
    </source>
</evidence>
<feature type="compositionally biased region" description="Acidic residues" evidence="10">
    <location>
        <begin position="253"/>
        <end position="268"/>
    </location>
</feature>
<evidence type="ECO:0000256" key="4">
    <source>
        <dbReference type="ARBA" id="ARBA00022499"/>
    </source>
</evidence>
<comment type="caution">
    <text evidence="12">The sequence shown here is derived from an EMBL/GenBank/DDBJ whole genome shotgun (WGS) entry which is preliminary data.</text>
</comment>
<reference evidence="12 13" key="1">
    <citation type="submission" date="2024-01" db="EMBL/GenBank/DDBJ databases">
        <title>A draft genome for a cacao thread blight-causing isolate of Paramarasmius palmivorus.</title>
        <authorList>
            <person name="Baruah I.K."/>
            <person name="Bukari Y."/>
            <person name="Amoako-Attah I."/>
            <person name="Meinhardt L.W."/>
            <person name="Bailey B.A."/>
            <person name="Cohen S.P."/>
        </authorList>
    </citation>
    <scope>NUCLEOTIDE SEQUENCE [LARGE SCALE GENOMIC DNA]</scope>
    <source>
        <strain evidence="12 13">GH-12</strain>
    </source>
</reference>
<feature type="compositionally biased region" description="Polar residues" evidence="10">
    <location>
        <begin position="82"/>
        <end position="112"/>
    </location>
</feature>
<keyword evidence="7" id="KW-0805">Transcription regulation</keyword>
<comment type="subcellular location">
    <subcellularLocation>
        <location evidence="2">Cytoplasm</location>
    </subcellularLocation>
    <subcellularLocation>
        <location evidence="1">Nucleus</location>
    </subcellularLocation>
</comment>
<dbReference type="Proteomes" id="UP001383192">
    <property type="component" value="Unassembled WGS sequence"/>
</dbReference>
<evidence type="ECO:0000256" key="2">
    <source>
        <dbReference type="ARBA" id="ARBA00004496"/>
    </source>
</evidence>
<evidence type="ECO:0000313" key="13">
    <source>
        <dbReference type="Proteomes" id="UP001383192"/>
    </source>
</evidence>
<name>A0AAW0DGG4_9AGAR</name>
<dbReference type="Pfam" id="PF10497">
    <property type="entry name" value="zf-4CXXC_R1"/>
    <property type="match status" value="1"/>
</dbReference>
<evidence type="ECO:0000256" key="7">
    <source>
        <dbReference type="ARBA" id="ARBA00023015"/>
    </source>
</evidence>
<feature type="compositionally biased region" description="Polar residues" evidence="10">
    <location>
        <begin position="419"/>
        <end position="435"/>
    </location>
</feature>
<keyword evidence="9" id="KW-0539">Nucleus</keyword>
<feature type="compositionally biased region" description="Basic residues" evidence="10">
    <location>
        <begin position="214"/>
        <end position="228"/>
    </location>
</feature>
<feature type="compositionally biased region" description="Acidic residues" evidence="10">
    <location>
        <begin position="138"/>
        <end position="149"/>
    </location>
</feature>
<feature type="compositionally biased region" description="Polar residues" evidence="10">
    <location>
        <begin position="1191"/>
        <end position="1201"/>
    </location>
</feature>
<evidence type="ECO:0000256" key="1">
    <source>
        <dbReference type="ARBA" id="ARBA00004123"/>
    </source>
</evidence>
<feature type="compositionally biased region" description="Polar residues" evidence="10">
    <location>
        <begin position="725"/>
        <end position="747"/>
    </location>
</feature>
<feature type="compositionally biased region" description="Basic residues" evidence="10">
    <location>
        <begin position="155"/>
        <end position="168"/>
    </location>
</feature>
<dbReference type="AlphaFoldDB" id="A0AAW0DGG4"/>
<feature type="region of interest" description="Disordered" evidence="10">
    <location>
        <begin position="65"/>
        <end position="311"/>
    </location>
</feature>
<feature type="region of interest" description="Disordered" evidence="10">
    <location>
        <begin position="1182"/>
        <end position="1203"/>
    </location>
</feature>
<evidence type="ECO:0000256" key="5">
    <source>
        <dbReference type="ARBA" id="ARBA00022553"/>
    </source>
</evidence>
<evidence type="ECO:0000256" key="9">
    <source>
        <dbReference type="ARBA" id="ARBA00023242"/>
    </source>
</evidence>
<dbReference type="GO" id="GO:0006355">
    <property type="term" value="P:regulation of DNA-templated transcription"/>
    <property type="evidence" value="ECO:0007669"/>
    <property type="project" value="InterPro"/>
</dbReference>
<dbReference type="InterPro" id="IPR040221">
    <property type="entry name" value="CDCA7/CDA7L"/>
</dbReference>
<gene>
    <name evidence="12" type="ORF">VNI00_005361</name>
</gene>
<protein>
    <recommendedName>
        <fullName evidence="11">Zinc-finger domain-containing protein</fullName>
    </recommendedName>
</protein>
<keyword evidence="6" id="KW-0832">Ubl conjugation</keyword>
<keyword evidence="5" id="KW-0597">Phosphoprotein</keyword>
<feature type="compositionally biased region" description="Low complexity" evidence="10">
    <location>
        <begin position="781"/>
        <end position="795"/>
    </location>
</feature>
<feature type="region of interest" description="Disordered" evidence="10">
    <location>
        <begin position="775"/>
        <end position="810"/>
    </location>
</feature>
<keyword evidence="3" id="KW-0963">Cytoplasm</keyword>
<proteinExistence type="predicted"/>
<evidence type="ECO:0000256" key="3">
    <source>
        <dbReference type="ARBA" id="ARBA00022490"/>
    </source>
</evidence>
<dbReference type="PANTHER" id="PTHR31169:SF8">
    <property type="entry name" value="ZINC-FINGER DOMAIN OF MONOAMINE-OXIDASE A REPRESSOR R1 PROTEIN"/>
    <property type="match status" value="1"/>
</dbReference>
<sequence>MPSEPSSLFTESSNQELTSPLTDWAHSSLFTPSPSPPKKRKTFLLSHVAPPPFPRGLTPAHYLAPLLDRSGSPAPMSRRPVHTSQTSELRPQTQANNLSDALNTAWANNYQDSIVGERQRKKPSRLAGAITHLRGSDFGDDLEDGDWEESLSQPNKKRRSPQKRKRVRSPSLFTEESSETDSFVAPPRPSPSKPSWNRVVSSDDDGGGEWSTKQPKKAKPSRPGKKAKMGSPPRLSPQRAGTRTPPREPLQDRDEDGDFSLVGTDDELVSVITPRPTAKKTAPTDINPIHNTTTPPRARVADDSDQSSPDSDDVFDYYHRTSNAAPVTIPQLYMVQPDAVSLFNARFVTRGVGSRQDPIIVEDTDAHGPLSLAMNNAEVFGPYPWLSWRSYQNPVCDEDSPMLLGIEVRWPELYAASSSGSVSHPLATSTTNTNLKPAKRKYTKSVSRDDMSTKEPKVKGKKGRKSKSLQIPGTPLGVEETSGISTVTTSQAGTPPVFPAHSTQNSTPSKPLSSDGSGATGVIRPSAKALGKRKAEVVDPTSEWLSDELTSSDAQAENDASVGSENVYQGYDDDDTWDGHQHPIQSMHDTSPWRTDQFYRSRLNPQYPVALNTSPKTMSAQKEYLINPDNTPFLSCDPVSPVDTRPNPGPVLDSFKPPDLLFQIEPPHLEQHYTDEDEDVDVSFSLGGYEDPVDRQHSSLNIATTIDPLTLFSTSPYGDDAQEVESVQSDDFQGSFESIPTPHTSSRPVLAAVRPPHPQANPVTSTALALLGEYGSDDEGSVSQRSGKSSSPGPSMALCDKATEDPQTTSLRDASTLHDDEYHGIPTVHVHDDTVHVHDDTVRVIDDDQVDSALSPPALPAAEQSFSQSPGQHNKAGEHIEVSAAQTEASDAEDSVAENGPYAYLCELLPQEVPDTLKRRVLAWPTVSKALPCHQCRTRTNRVHLSCEAPDCSQNYCIRCIVVRYDDIRQSLRTLAVFICPKCYDECICDVCTRRRGETYVSLRGACKSKGNQTTPGHKQLPPPALSRPIRAPKVAKIRALESITEPVNYWGPVYDFSNRLIANGFITKDGKEDSVVVQPVEGYNKQTKKQKPRVFIGKIQPCWGPSRTKVVEEEPHDERRSTRYHIGRRPPKIPLSSIVTDDDTVPALTPSGDYSSMDQADSPLTVLDEEGESSFRSRWYSEADDDDETGYNTQNSTAGSTKVKDFAYQLHGRGEPYKDQQTDTKADVLPSSLDEHAVAGVIQLCLQAVGIKAWVQLHE</sequence>
<dbReference type="GO" id="GO:0005634">
    <property type="term" value="C:nucleus"/>
    <property type="evidence" value="ECO:0007669"/>
    <property type="project" value="UniProtKB-SubCell"/>
</dbReference>